<dbReference type="RefSeq" id="WP_113657543.1">
    <property type="nucleotide sequence ID" value="NZ_KZ845663.1"/>
</dbReference>
<dbReference type="EMBL" id="QJKK01000001">
    <property type="protein sequence ID" value="RAL26939.1"/>
    <property type="molecule type" value="Genomic_DNA"/>
</dbReference>
<dbReference type="OrthoDB" id="2986269at2"/>
<dbReference type="Pfam" id="PF00725">
    <property type="entry name" value="3HCDH"/>
    <property type="match status" value="1"/>
</dbReference>
<dbReference type="InterPro" id="IPR008927">
    <property type="entry name" value="6-PGluconate_DH-like_C_sf"/>
</dbReference>
<dbReference type="PANTHER" id="PTHR48075">
    <property type="entry name" value="3-HYDROXYACYL-COA DEHYDROGENASE FAMILY PROTEIN"/>
    <property type="match status" value="1"/>
</dbReference>
<dbReference type="SUPFAM" id="SSF48179">
    <property type="entry name" value="6-phosphogluconate dehydrogenase C-terminal domain-like"/>
    <property type="match status" value="1"/>
</dbReference>
<gene>
    <name evidence="4" type="ORF">DL897_02525</name>
</gene>
<evidence type="ECO:0000313" key="5">
    <source>
        <dbReference type="Proteomes" id="UP000251213"/>
    </source>
</evidence>
<evidence type="ECO:0000256" key="1">
    <source>
        <dbReference type="ARBA" id="ARBA00005086"/>
    </source>
</evidence>
<dbReference type="Proteomes" id="UP000251213">
    <property type="component" value="Unassembled WGS sequence"/>
</dbReference>
<comment type="pathway">
    <text evidence="1">Lipid metabolism; butanoate metabolism.</text>
</comment>
<comment type="caution">
    <text evidence="4">The sequence shown here is derived from an EMBL/GenBank/DDBJ whole genome shotgun (WGS) entry which is preliminary data.</text>
</comment>
<accession>A0A364K9G3</accession>
<dbReference type="PANTHER" id="PTHR48075:SF5">
    <property type="entry name" value="3-HYDROXYBUTYRYL-COA DEHYDROGENASE"/>
    <property type="match status" value="1"/>
</dbReference>
<sequence length="241" mass="27543">MSRRVILAGNGALYPEIANYLKLQGWMVYSVEESWQEREKIHAVLEIESGFNDDKRQLLIEVEKILPPDIPIFTSVLHRTATEIASWVRVPERIIGFSPLLLSEMEILEVSSPLQVRDQQKWAKFTTIWSEIGKQVEIVGDEPGLVFPRTLALLVNEATFALSERIANARDIDLAMKLGTNFPEGPLSWADQVGIDYIYAILTGLYREYGEDRYRPAPLLRKMIYAGYLGKEVGRGFYDYD</sequence>
<feature type="domain" description="3-hydroxyacyl-CoA dehydrogenase C-terminal" evidence="3">
    <location>
        <begin position="144"/>
        <end position="240"/>
    </location>
</feature>
<evidence type="ECO:0000256" key="2">
    <source>
        <dbReference type="ARBA" id="ARBA00009463"/>
    </source>
</evidence>
<keyword evidence="5" id="KW-1185">Reference proteome</keyword>
<dbReference type="GO" id="GO:0016616">
    <property type="term" value="F:oxidoreductase activity, acting on the CH-OH group of donors, NAD or NADP as acceptor"/>
    <property type="evidence" value="ECO:0007669"/>
    <property type="project" value="InterPro"/>
</dbReference>
<dbReference type="Gene3D" id="1.10.1040.10">
    <property type="entry name" value="N-(1-d-carboxylethyl)-l-norvaline Dehydrogenase, domain 2"/>
    <property type="match status" value="1"/>
</dbReference>
<organism evidence="4 5">
    <name type="scientific">Thermoflavimicrobium daqui</name>
    <dbReference type="NCBI Taxonomy" id="2137476"/>
    <lineage>
        <taxon>Bacteria</taxon>
        <taxon>Bacillati</taxon>
        <taxon>Bacillota</taxon>
        <taxon>Bacilli</taxon>
        <taxon>Bacillales</taxon>
        <taxon>Thermoactinomycetaceae</taxon>
        <taxon>Thermoflavimicrobium</taxon>
    </lineage>
</organism>
<name>A0A364K9G3_9BACL</name>
<dbReference type="InterPro" id="IPR006108">
    <property type="entry name" value="3HC_DH_C"/>
</dbReference>
<dbReference type="AlphaFoldDB" id="A0A364K9G3"/>
<reference evidence="4 5" key="2">
    <citation type="submission" date="2018-06" db="EMBL/GenBank/DDBJ databases">
        <authorList>
            <person name="Zhirakovskaya E."/>
        </authorList>
    </citation>
    <scope>NUCLEOTIDE SEQUENCE [LARGE SCALE GENOMIC DNA]</scope>
    <source>
        <strain evidence="4 5">FBKL4.011</strain>
    </source>
</reference>
<evidence type="ECO:0000259" key="3">
    <source>
        <dbReference type="Pfam" id="PF00725"/>
    </source>
</evidence>
<evidence type="ECO:0000313" key="4">
    <source>
        <dbReference type="EMBL" id="RAL26939.1"/>
    </source>
</evidence>
<proteinExistence type="inferred from homology"/>
<reference evidence="4 5" key="1">
    <citation type="submission" date="2018-06" db="EMBL/GenBank/DDBJ databases">
        <title>Thermoflavimicrobium daqus sp. nov., a thermophilic microbe isolated from Moutai-flavour Daqu.</title>
        <authorList>
            <person name="Wang X."/>
            <person name="Zhou H."/>
        </authorList>
    </citation>
    <scope>NUCLEOTIDE SEQUENCE [LARGE SCALE GENOMIC DNA]</scope>
    <source>
        <strain evidence="4 5">FBKL4.011</strain>
    </source>
</reference>
<protein>
    <submittedName>
        <fullName evidence="4">3-hydroxybutyryl-CoA dehydrogenase</fullName>
    </submittedName>
</protein>
<comment type="similarity">
    <text evidence="2">Belongs to the 3-hydroxyacyl-CoA dehydrogenase family.</text>
</comment>
<dbReference type="Gene3D" id="3.40.50.720">
    <property type="entry name" value="NAD(P)-binding Rossmann-like Domain"/>
    <property type="match status" value="1"/>
</dbReference>
<dbReference type="InterPro" id="IPR013328">
    <property type="entry name" value="6PGD_dom2"/>
</dbReference>
<dbReference type="GO" id="GO:0006631">
    <property type="term" value="P:fatty acid metabolic process"/>
    <property type="evidence" value="ECO:0007669"/>
    <property type="project" value="InterPro"/>
</dbReference>